<organism evidence="1 2">
    <name type="scientific">Aggregatimonas sangjinii</name>
    <dbReference type="NCBI Taxonomy" id="2583587"/>
    <lineage>
        <taxon>Bacteria</taxon>
        <taxon>Pseudomonadati</taxon>
        <taxon>Bacteroidota</taxon>
        <taxon>Flavobacteriia</taxon>
        <taxon>Flavobacteriales</taxon>
        <taxon>Flavobacteriaceae</taxon>
        <taxon>Aggregatimonas</taxon>
    </lineage>
</organism>
<proteinExistence type="predicted"/>
<evidence type="ECO:0000313" key="2">
    <source>
        <dbReference type="Proteomes" id="UP000310017"/>
    </source>
</evidence>
<dbReference type="AlphaFoldDB" id="A0A5B7SR10"/>
<accession>A0A5B7SR10</accession>
<reference evidence="1 2" key="1">
    <citation type="submission" date="2019-05" db="EMBL/GenBank/DDBJ databases">
        <title>Genome sequencing of F202Z8.</title>
        <authorList>
            <person name="Kwon Y.M."/>
        </authorList>
    </citation>
    <scope>NUCLEOTIDE SEQUENCE [LARGE SCALE GENOMIC DNA]</scope>
    <source>
        <strain evidence="1 2">F202Z8</strain>
    </source>
</reference>
<dbReference type="RefSeq" id="WP_138851805.1">
    <property type="nucleotide sequence ID" value="NZ_CP040710.1"/>
</dbReference>
<keyword evidence="2" id="KW-1185">Reference proteome</keyword>
<evidence type="ECO:0000313" key="1">
    <source>
        <dbReference type="EMBL" id="QCW99452.1"/>
    </source>
</evidence>
<gene>
    <name evidence="1" type="ORF">FGM00_04755</name>
</gene>
<protein>
    <submittedName>
        <fullName evidence="1">Uncharacterized protein</fullName>
    </submittedName>
</protein>
<dbReference type="KEGG" id="asag:FGM00_04755"/>
<name>A0A5B7SR10_9FLAO</name>
<dbReference type="Proteomes" id="UP000310017">
    <property type="component" value="Chromosome"/>
</dbReference>
<dbReference type="EMBL" id="CP040710">
    <property type="protein sequence ID" value="QCW99452.1"/>
    <property type="molecule type" value="Genomic_DNA"/>
</dbReference>
<sequence length="97" mass="11317">MGKRYIIQYCTKCTAEDGEENFEYLECVDDNGKVKNFSYADVLRLMSEKKTLFFIIVNGIHSLTYAEKNKRGRYTLKSASDTSYLNYTTRIPVKTFK</sequence>